<keyword evidence="1" id="KW-0614">Plasmid</keyword>
<dbReference type="Pfam" id="PF07128">
    <property type="entry name" value="DUF1380"/>
    <property type="match status" value="1"/>
</dbReference>
<dbReference type="AlphaFoldDB" id="A0A0M4L8Y6"/>
<dbReference type="InterPro" id="IPR009811">
    <property type="entry name" value="DUF1380"/>
</dbReference>
<sequence length="138" mass="15671">MYGTREELSTRLENMFTPDEPLVLLVWTEEAFYVACGELDVKPEPAEIQGLMETTGNTDMAVYRREGVTNSGVCDLLVRHREAVAREVIVPAALLMRVLRRQESDLENLVGQAWEAGRPTPESLKQALHDVRMLMERI</sequence>
<protein>
    <recommendedName>
        <fullName evidence="2">DUF1380 domain-containing protein</fullName>
    </recommendedName>
</protein>
<evidence type="ECO:0008006" key="2">
    <source>
        <dbReference type="Google" id="ProtNLM"/>
    </source>
</evidence>
<organism evidence="1">
    <name type="scientific">Raoultella ornithinolytica</name>
    <name type="common">Klebsiella ornithinolytica</name>
    <dbReference type="NCBI Taxonomy" id="54291"/>
    <lineage>
        <taxon>Bacteria</taxon>
        <taxon>Pseudomonadati</taxon>
        <taxon>Pseudomonadota</taxon>
        <taxon>Gammaproteobacteria</taxon>
        <taxon>Enterobacterales</taxon>
        <taxon>Enterobacteriaceae</taxon>
        <taxon>Klebsiella/Raoultella group</taxon>
        <taxon>Raoultella</taxon>
    </lineage>
</organism>
<proteinExistence type="predicted"/>
<dbReference type="RefSeq" id="WP_172686984.1">
    <property type="nucleotide sequence ID" value="NZ_KT225520.1"/>
</dbReference>
<evidence type="ECO:0000313" key="1">
    <source>
        <dbReference type="EMBL" id="ALD82420.1"/>
    </source>
</evidence>
<name>A0A0M4L8Y6_RAOOR</name>
<dbReference type="EMBL" id="KT225520">
    <property type="protein sequence ID" value="ALD82420.1"/>
    <property type="molecule type" value="Genomic_DNA"/>
</dbReference>
<reference evidence="1" key="1">
    <citation type="submission" date="2015-06" db="EMBL/GenBank/DDBJ databases">
        <title>Carbapenemase-producing Raoultella ornithinolytica.</title>
        <authorList>
            <person name="Sun J."/>
            <person name="Zhang F."/>
        </authorList>
    </citation>
    <scope>NUCLEOTIDE SEQUENCE</scope>
    <source>
        <strain evidence="1">RJ46C</strain>
        <plasmid evidence="1">pRJ46C</plasmid>
    </source>
</reference>
<accession>A0A0M4L8Y6</accession>
<geneLocation type="plasmid" evidence="1">
    <name>pRJ46C</name>
</geneLocation>